<gene>
    <name evidence="1" type="ORF">DN757_01530</name>
</gene>
<comment type="caution">
    <text evidence="1">The sequence shown here is derived from an EMBL/GenBank/DDBJ whole genome shotgun (WGS) entry which is preliminary data.</text>
</comment>
<reference evidence="1 2" key="1">
    <citation type="submission" date="2018-06" db="EMBL/GenBank/DDBJ databases">
        <title>Isolation of heavy metals resistant Paenibacillus silvae NC2 from Gold-Copper mine in ZiJin, China.</title>
        <authorList>
            <person name="Xu J."/>
            <person name="Mazhar H.S."/>
            <person name="Rensing C."/>
        </authorList>
    </citation>
    <scope>NUCLEOTIDE SEQUENCE [LARGE SCALE GENOMIC DNA]</scope>
    <source>
        <strain evidence="1 2">NC2</strain>
    </source>
</reference>
<organism evidence="1 2">
    <name type="scientific">Paenibacillus silvae</name>
    <dbReference type="NCBI Taxonomy" id="1325358"/>
    <lineage>
        <taxon>Bacteria</taxon>
        <taxon>Bacillati</taxon>
        <taxon>Bacillota</taxon>
        <taxon>Bacilli</taxon>
        <taxon>Bacillales</taxon>
        <taxon>Paenibacillaceae</taxon>
        <taxon>Paenibacillus</taxon>
    </lineage>
</organism>
<protein>
    <submittedName>
        <fullName evidence="1">Uncharacterized protein</fullName>
    </submittedName>
</protein>
<evidence type="ECO:0000313" key="2">
    <source>
        <dbReference type="Proteomes" id="UP000249204"/>
    </source>
</evidence>
<dbReference type="AlphaFoldDB" id="A0A2W6NNE2"/>
<dbReference type="RefSeq" id="WP_111268516.1">
    <property type="nucleotide sequence ID" value="NZ_QKWW01000006.1"/>
</dbReference>
<accession>A0A2W6NNE2</accession>
<proteinExistence type="predicted"/>
<evidence type="ECO:0000313" key="1">
    <source>
        <dbReference type="EMBL" id="PZT57364.1"/>
    </source>
</evidence>
<name>A0A2W6NNE2_9BACL</name>
<dbReference type="EMBL" id="QKWW01000006">
    <property type="protein sequence ID" value="PZT57364.1"/>
    <property type="molecule type" value="Genomic_DNA"/>
</dbReference>
<dbReference type="Proteomes" id="UP000249204">
    <property type="component" value="Unassembled WGS sequence"/>
</dbReference>
<sequence length="85" mass="9909">MYVEISDSDLLLVTNEEDATHVKIVDKLMNLPVTVGGMYELFTKQYGRGAAVEEEQYIIDDNGRENHSFWMCSKKEFYKLLIEQK</sequence>